<dbReference type="RefSeq" id="WP_012272675.1">
    <property type="nucleotide sequence ID" value="NC_010322.1"/>
</dbReference>
<dbReference type="eggNOG" id="ENOG5032X0N">
    <property type="taxonomic scope" value="Bacteria"/>
</dbReference>
<keyword evidence="2" id="KW-0732">Signal</keyword>
<accession>B0KGE4</accession>
<dbReference type="KEGG" id="ppg:PputGB1_3053"/>
<dbReference type="HOGENOM" id="CLU_047669_0_0_6"/>
<protein>
    <recommendedName>
        <fullName evidence="5">Protein BatD</fullName>
    </recommendedName>
</protein>
<evidence type="ECO:0000256" key="2">
    <source>
        <dbReference type="SAM" id="SignalP"/>
    </source>
</evidence>
<dbReference type="EMBL" id="CP000926">
    <property type="protein sequence ID" value="ABY98945.1"/>
    <property type="molecule type" value="Genomic_DNA"/>
</dbReference>
<organism evidence="3 4">
    <name type="scientific">Pseudomonas putida (strain GB-1)</name>
    <dbReference type="NCBI Taxonomy" id="76869"/>
    <lineage>
        <taxon>Bacteria</taxon>
        <taxon>Pseudomonadati</taxon>
        <taxon>Pseudomonadota</taxon>
        <taxon>Gammaproteobacteria</taxon>
        <taxon>Pseudomonadales</taxon>
        <taxon>Pseudomonadaceae</taxon>
        <taxon>Pseudomonas</taxon>
    </lineage>
</organism>
<evidence type="ECO:0000313" key="3">
    <source>
        <dbReference type="EMBL" id="ABY98945.1"/>
    </source>
</evidence>
<keyword evidence="1" id="KW-0472">Membrane</keyword>
<sequence>MIRLVVLVLVGLATVAIAAEPEVRVQARLVPDTTVMVGASVTLEVDLLVDTWFTAPPELPVLQLAGAVVSPPGGEAEHLNQRLDGKAFFGLRYRYQITPSVAQSFTVPALTIRVHPGQASAAQTVQSQPLSFAAKGQAGGDGEQRLVAQALDVSQAIERSHTPLRAGDSITRRLHIVARGGQAMLIPPPIFAEVDGLKRYVQTPIVSPVSDGRGGTLGGQREDSVTYVAAAAGHYRLPAIEVTWVDAASGEPRTASVPALNMEVGKGSYQAPFSLSEDLRALGRGAQISIASHWVVLALLALLVGGLGWAGRAWGQGAWLYFKRWRAGRQQAWLNSPNYAWRQARRQCASEPARLDAMYLWLRRATGQRTLSSSEHPRGRQSEGALLAFLQDFYAAGRLRPPPADARLSLLYSLRQQVEAHPAKPVGKHALKQLNP</sequence>
<dbReference type="InterPro" id="IPR025738">
    <property type="entry name" value="BatD"/>
</dbReference>
<feature type="chain" id="PRO_5002751204" description="Protein BatD" evidence="2">
    <location>
        <begin position="19"/>
        <end position="436"/>
    </location>
</feature>
<evidence type="ECO:0000256" key="1">
    <source>
        <dbReference type="SAM" id="Phobius"/>
    </source>
</evidence>
<dbReference type="PANTHER" id="PTHR40940">
    <property type="entry name" value="PROTEIN BATD-RELATED"/>
    <property type="match status" value="1"/>
</dbReference>
<feature type="transmembrane region" description="Helical" evidence="1">
    <location>
        <begin position="294"/>
        <end position="314"/>
    </location>
</feature>
<feature type="signal peptide" evidence="2">
    <location>
        <begin position="1"/>
        <end position="18"/>
    </location>
</feature>
<dbReference type="AlphaFoldDB" id="B0KGE4"/>
<dbReference type="Proteomes" id="UP000002157">
    <property type="component" value="Chromosome"/>
</dbReference>
<keyword evidence="1" id="KW-0812">Transmembrane</keyword>
<name>B0KGE4_PSEPG</name>
<proteinExistence type="predicted"/>
<evidence type="ECO:0000313" key="4">
    <source>
        <dbReference type="Proteomes" id="UP000002157"/>
    </source>
</evidence>
<keyword evidence="1" id="KW-1133">Transmembrane helix</keyword>
<dbReference type="PANTHER" id="PTHR40940:SF1">
    <property type="entry name" value="PROTEIN BATD"/>
    <property type="match status" value="1"/>
</dbReference>
<gene>
    <name evidence="3" type="ordered locus">PputGB1_3053</name>
</gene>
<reference evidence="3 4" key="1">
    <citation type="submission" date="2008-01" db="EMBL/GenBank/DDBJ databases">
        <title>Complete sequence of Pseudomonas putida GB-1.</title>
        <authorList>
            <consortium name="US DOE Joint Genome Institute"/>
            <person name="Copeland A."/>
            <person name="Lucas S."/>
            <person name="Lapidus A."/>
            <person name="Barry K."/>
            <person name="Glavina del Rio T."/>
            <person name="Dalin E."/>
            <person name="Tice H."/>
            <person name="Pitluck S."/>
            <person name="Bruce D."/>
            <person name="Goodwin L."/>
            <person name="Chertkov O."/>
            <person name="Brettin T."/>
            <person name="Detter J.C."/>
            <person name="Han C."/>
            <person name="Kuske C.R."/>
            <person name="Schmutz J."/>
            <person name="Larimer F."/>
            <person name="Land M."/>
            <person name="Hauser L."/>
            <person name="Kyrpides N."/>
            <person name="Kim E."/>
            <person name="McCarthy J.K."/>
            <person name="Richardson P."/>
        </authorList>
    </citation>
    <scope>NUCLEOTIDE SEQUENCE [LARGE SCALE GENOMIC DNA]</scope>
    <source>
        <strain evidence="3 4">GB-1</strain>
    </source>
</reference>
<evidence type="ECO:0008006" key="5">
    <source>
        <dbReference type="Google" id="ProtNLM"/>
    </source>
</evidence>